<evidence type="ECO:0000256" key="3">
    <source>
        <dbReference type="ARBA" id="ARBA00023180"/>
    </source>
</evidence>
<protein>
    <submittedName>
        <fullName evidence="6">VCBS repeat protein</fullName>
    </submittedName>
</protein>
<dbReference type="PROSITE" id="PS51257">
    <property type="entry name" value="PROKAR_LIPOPROTEIN"/>
    <property type="match status" value="1"/>
</dbReference>
<dbReference type="InterPro" id="IPR013519">
    <property type="entry name" value="Int_alpha_beta-p"/>
</dbReference>
<dbReference type="Proteomes" id="UP000238157">
    <property type="component" value="Unassembled WGS sequence"/>
</dbReference>
<evidence type="ECO:0000256" key="2">
    <source>
        <dbReference type="ARBA" id="ARBA00022737"/>
    </source>
</evidence>
<keyword evidence="3" id="KW-0325">Glycoprotein</keyword>
<evidence type="ECO:0000313" key="7">
    <source>
        <dbReference type="Proteomes" id="UP000238157"/>
    </source>
</evidence>
<comment type="caution">
    <text evidence="6">The sequence shown here is derived from an EMBL/GenBank/DDBJ whole genome shotgun (WGS) entry which is preliminary data.</text>
</comment>
<gene>
    <name evidence="6" type="ORF">CLW00_105262</name>
</gene>
<dbReference type="SUPFAM" id="SSF69318">
    <property type="entry name" value="Integrin alpha N-terminal domain"/>
    <property type="match status" value="3"/>
</dbReference>
<dbReference type="AlphaFoldDB" id="A0A2T0WN75"/>
<dbReference type="SMART" id="SM00191">
    <property type="entry name" value="Int_alpha"/>
    <property type="match status" value="4"/>
</dbReference>
<dbReference type="InterPro" id="IPR013517">
    <property type="entry name" value="FG-GAP"/>
</dbReference>
<feature type="signal peptide" evidence="4">
    <location>
        <begin position="1"/>
        <end position="19"/>
    </location>
</feature>
<dbReference type="Gene3D" id="2.130.10.130">
    <property type="entry name" value="Integrin alpha, N-terminal"/>
    <property type="match status" value="3"/>
</dbReference>
<dbReference type="PANTHER" id="PTHR16026:SF0">
    <property type="entry name" value="CARTILAGE ACIDIC PROTEIN 1"/>
    <property type="match status" value="1"/>
</dbReference>
<dbReference type="InterPro" id="IPR027039">
    <property type="entry name" value="Crtac1"/>
</dbReference>
<dbReference type="InterPro" id="IPR028994">
    <property type="entry name" value="Integrin_alpha_N"/>
</dbReference>
<dbReference type="RefSeq" id="WP_106133624.1">
    <property type="nucleotide sequence ID" value="NZ_PVTR01000005.1"/>
</dbReference>
<proteinExistence type="predicted"/>
<reference evidence="6 7" key="1">
    <citation type="submission" date="2018-03" db="EMBL/GenBank/DDBJ databases">
        <title>Genomic Encyclopedia of Archaeal and Bacterial Type Strains, Phase II (KMG-II): from individual species to whole genera.</title>
        <authorList>
            <person name="Goeker M."/>
        </authorList>
    </citation>
    <scope>NUCLEOTIDE SEQUENCE [LARGE SCALE GENOMIC DNA]</scope>
    <source>
        <strain evidence="6 7">DSM 27929</strain>
    </source>
</reference>
<dbReference type="InterPro" id="IPR011519">
    <property type="entry name" value="UnbV_ASPIC"/>
</dbReference>
<evidence type="ECO:0000256" key="4">
    <source>
        <dbReference type="SAM" id="SignalP"/>
    </source>
</evidence>
<evidence type="ECO:0000313" key="6">
    <source>
        <dbReference type="EMBL" id="PRY88140.1"/>
    </source>
</evidence>
<organism evidence="6 7">
    <name type="scientific">Mongoliibacter ruber</name>
    <dbReference type="NCBI Taxonomy" id="1750599"/>
    <lineage>
        <taxon>Bacteria</taxon>
        <taxon>Pseudomonadati</taxon>
        <taxon>Bacteroidota</taxon>
        <taxon>Cytophagia</taxon>
        <taxon>Cytophagales</taxon>
        <taxon>Cyclobacteriaceae</taxon>
        <taxon>Mongoliibacter</taxon>
    </lineage>
</organism>
<feature type="domain" description="ASPIC/UnbV" evidence="5">
    <location>
        <begin position="516"/>
        <end position="583"/>
    </location>
</feature>
<sequence length="1182" mass="131878">MRIVLIICCLFLFLQSCNQSPETLFILKSPKDTGILFNNEIVETDTFNILTDEYIFNGGGVAVADFNNDGLPDLYFTGNQVANKLYINKGDLKFEDITAGSGTAAADRWSTGVTVVDINGDGLMDIYVCAAMYSDAERRANMLFVNQGLDEDGNPYFEEQAEKYGIAEVGNSMMATFFDYNNDGHLDLYVLNNEQNKAIPSNYREKITDGSAVNNDRLYKNNGDGSFTDVTIEAGITIEGFGLGIAVQDINFDGWPDIYISNDYTPNDILYINNQDGTFSNQTKSYIRHQSMFSMGSDIADYNNDGYPDIITLDMLGEHNYRKKTTIAKNPYQTYISNEQWGYEYQHVRNMLHVGNGPEIPFSEIGFMAGVYQTDWSWSPLFVDMDNDGKRDLLITNGFPRDITDKDFANYRADVGGVASTRQLLDSIPIVKIPNYSYRNKGDWTFEDVGNDWGLNVPSFSNGAVFVDLDGDGDLDYVVNNINDPAFVFENTLNSTSSTHKYLRVKLKGVKENPMGIGAKVVVRTSEDEFLYHEQQISRGYMSAVEDVVHFGLGEITQPLQLEIFWQDGTYQKIKDLQSNQVVMVQQSDAERVDLASLAFPFVPKNVNPLLVEKSNTLQVNYVHEEDDKIDYNIQRTIPHKLTQFGPSLVVGDINRNGREDFIVGSAAGKTPVVFLQNEDGTFEENPLFTNESDMRFEEMGMILFDVDNDGDLDLYMVSGSSEFRPGSEEYIDRLWINDGKGNFTAADTENNAKVEASGSVIRAADFDGDGFMDLFVGGRSPIGQYPMPEKSFILKNENGQLRDVTDEVAPGLRNIGMVTDALWTDVDGDGVLDLMVVGELMPITIFQNTGGKFEKMRNTGLEEYLGWWNSLASGDFNGNGKVDYVVGNLGANNYYHPTKERPVKVYAKDFDSNQSIDPVIFAYFKDNGGNYISVPTHSWDDLYGQSTLFRRKFTRYKEYARTTEETLFTAQELEGVTKLEGNYDRSSFIENLGNGKFKVHELPLLAQTAPVNGLAVDDINGDGHLDVLLIGNDYGNEVFSGRYDAFNGLVLLGNGKGEFETVRAIESGFVVPGDAKSMAMVIGADGVMNYLSTQNRSKLLIHQAKSSKPGQMYNAPAKFHTLILELENGKSQKIELYNRSGFLSNSSPAILLRENVKSIKGVDYKGNQEDLTLSGEQIGMK</sequence>
<keyword evidence="7" id="KW-1185">Reference proteome</keyword>
<dbReference type="OrthoDB" id="9816120at2"/>
<keyword evidence="1 4" id="KW-0732">Signal</keyword>
<dbReference type="PANTHER" id="PTHR16026">
    <property type="entry name" value="CARTILAGE ACIDIC PROTEIN 1"/>
    <property type="match status" value="1"/>
</dbReference>
<dbReference type="Pfam" id="PF07593">
    <property type="entry name" value="UnbV_ASPIC"/>
    <property type="match status" value="1"/>
</dbReference>
<dbReference type="Pfam" id="PF13517">
    <property type="entry name" value="FG-GAP_3"/>
    <property type="match status" value="4"/>
</dbReference>
<evidence type="ECO:0000259" key="5">
    <source>
        <dbReference type="Pfam" id="PF07593"/>
    </source>
</evidence>
<keyword evidence="2" id="KW-0677">Repeat</keyword>
<accession>A0A2T0WN75</accession>
<feature type="chain" id="PRO_5015544469" evidence="4">
    <location>
        <begin position="20"/>
        <end position="1182"/>
    </location>
</feature>
<evidence type="ECO:0000256" key="1">
    <source>
        <dbReference type="ARBA" id="ARBA00022729"/>
    </source>
</evidence>
<name>A0A2T0WN75_9BACT</name>
<dbReference type="EMBL" id="PVTR01000005">
    <property type="protein sequence ID" value="PRY88140.1"/>
    <property type="molecule type" value="Genomic_DNA"/>
</dbReference>